<evidence type="ECO:0000259" key="4">
    <source>
        <dbReference type="Pfam" id="PF16653"/>
    </source>
</evidence>
<dbReference type="EMBL" id="MDYQ01000023">
    <property type="protein sequence ID" value="PRP87061.1"/>
    <property type="molecule type" value="Genomic_DNA"/>
</dbReference>
<feature type="domain" description="Saccharopine dehydrogenase-like C-terminal" evidence="4">
    <location>
        <begin position="598"/>
        <end position="908"/>
    </location>
</feature>
<dbReference type="InParanoid" id="A0A2P6NSY9"/>
<protein>
    <submittedName>
        <fullName evidence="5">Saccharopine dehydrogenase</fullName>
    </submittedName>
</protein>
<feature type="compositionally biased region" description="Low complexity" evidence="2">
    <location>
        <begin position="229"/>
        <end position="242"/>
    </location>
</feature>
<feature type="compositionally biased region" description="Polar residues" evidence="2">
    <location>
        <begin position="152"/>
        <end position="162"/>
    </location>
</feature>
<comment type="caution">
    <text evidence="5">The sequence shown here is derived from an EMBL/GenBank/DDBJ whole genome shotgun (WGS) entry which is preliminary data.</text>
</comment>
<feature type="compositionally biased region" description="Polar residues" evidence="2">
    <location>
        <begin position="274"/>
        <end position="291"/>
    </location>
</feature>
<dbReference type="SUPFAM" id="SSF55347">
    <property type="entry name" value="Glyceraldehyde-3-phosphate dehydrogenase-like, C-terminal domain"/>
    <property type="match status" value="1"/>
</dbReference>
<feature type="region of interest" description="Disordered" evidence="2">
    <location>
        <begin position="115"/>
        <end position="312"/>
    </location>
</feature>
<feature type="compositionally biased region" description="Basic residues" evidence="2">
    <location>
        <begin position="292"/>
        <end position="301"/>
    </location>
</feature>
<dbReference type="InterPro" id="IPR006594">
    <property type="entry name" value="LisH"/>
</dbReference>
<gene>
    <name evidence="5" type="ORF">PROFUN_04797</name>
</gene>
<keyword evidence="1" id="KW-0560">Oxidoreductase</keyword>
<dbReference type="Pfam" id="PF16653">
    <property type="entry name" value="Sacchrp_dh_C"/>
    <property type="match status" value="1"/>
</dbReference>
<dbReference type="InterPro" id="IPR032095">
    <property type="entry name" value="Sacchrp_dh-like_C"/>
</dbReference>
<evidence type="ECO:0000256" key="2">
    <source>
        <dbReference type="SAM" id="MobiDB-lite"/>
    </source>
</evidence>
<evidence type="ECO:0000313" key="5">
    <source>
        <dbReference type="EMBL" id="PRP87061.1"/>
    </source>
</evidence>
<dbReference type="InterPro" id="IPR036291">
    <property type="entry name" value="NAD(P)-bd_dom_sf"/>
</dbReference>
<name>A0A2P6NSY9_9EUKA</name>
<dbReference type="Pfam" id="PF03435">
    <property type="entry name" value="Sacchrp_dh_NADP"/>
    <property type="match status" value="1"/>
</dbReference>
<dbReference type="STRING" id="1890364.A0A2P6NSY9"/>
<feature type="compositionally biased region" description="Polar residues" evidence="2">
    <location>
        <begin position="184"/>
        <end position="210"/>
    </location>
</feature>
<dbReference type="PROSITE" id="PS50896">
    <property type="entry name" value="LISH"/>
    <property type="match status" value="1"/>
</dbReference>
<dbReference type="Gene3D" id="1.10.1870.10">
    <property type="entry name" value="Domain 3, Saccharopine reductase"/>
    <property type="match status" value="1"/>
</dbReference>
<reference evidence="5 6" key="1">
    <citation type="journal article" date="2018" name="Genome Biol. Evol.">
        <title>Multiple Roots of Fruiting Body Formation in Amoebozoa.</title>
        <authorList>
            <person name="Hillmann F."/>
            <person name="Forbes G."/>
            <person name="Novohradska S."/>
            <person name="Ferling I."/>
            <person name="Riege K."/>
            <person name="Groth M."/>
            <person name="Westermann M."/>
            <person name="Marz M."/>
            <person name="Spaller T."/>
            <person name="Winckler T."/>
            <person name="Schaap P."/>
            <person name="Glockner G."/>
        </authorList>
    </citation>
    <scope>NUCLEOTIDE SEQUENCE [LARGE SCALE GENOMIC DNA]</scope>
    <source>
        <strain evidence="5 6">Jena</strain>
    </source>
</reference>
<dbReference type="InterPro" id="IPR005097">
    <property type="entry name" value="Sacchrp_dh_NADP-bd"/>
</dbReference>
<feature type="domain" description="Saccharopine dehydrogenase NADP binding" evidence="3">
    <location>
        <begin position="477"/>
        <end position="594"/>
    </location>
</feature>
<dbReference type="Gene3D" id="3.30.360.10">
    <property type="entry name" value="Dihydrodipicolinate Reductase, domain 2"/>
    <property type="match status" value="1"/>
</dbReference>
<dbReference type="InterPro" id="IPR051168">
    <property type="entry name" value="AASS"/>
</dbReference>
<evidence type="ECO:0000256" key="1">
    <source>
        <dbReference type="ARBA" id="ARBA00023002"/>
    </source>
</evidence>
<keyword evidence="6" id="KW-1185">Reference proteome</keyword>
<dbReference type="AlphaFoldDB" id="A0A2P6NSY9"/>
<organism evidence="5 6">
    <name type="scientific">Planoprotostelium fungivorum</name>
    <dbReference type="NCBI Taxonomy" id="1890364"/>
    <lineage>
        <taxon>Eukaryota</taxon>
        <taxon>Amoebozoa</taxon>
        <taxon>Evosea</taxon>
        <taxon>Variosea</taxon>
        <taxon>Cavosteliida</taxon>
        <taxon>Cavosteliaceae</taxon>
        <taxon>Planoprotostelium</taxon>
    </lineage>
</organism>
<dbReference type="Gene3D" id="3.40.50.720">
    <property type="entry name" value="NAD(P)-binding Rossmann-like Domain"/>
    <property type="match status" value="1"/>
</dbReference>
<evidence type="ECO:0000259" key="3">
    <source>
        <dbReference type="Pfam" id="PF03435"/>
    </source>
</evidence>
<sequence>MVQRLEVALLILQYLKEENLNDSLETFKTECRKEWNIDINTSIPASMKTLPSILTEYVAWKDRTKSTRNFIRQYVSTSAPTDNENILEKTLNNLSHLLEDYVLIKQEVIDHHEASRLASVTPPRPTPKTTHAVTLPPNIIIQPPNAHKKATSKTNSGNTQSRQAKKSEQMVAPSRPNMDKQSKTDQSVVTKRNYTITSAPFSSVQETTKTIHPPPTFQNPIHVDRWQMLSPESLPPESSSPPAHITVPDSPQSNKTEANEASILPDQLIDISRDNSTGVDHSEKNQPAGTRSNKRKANKPKRLSDTPYATSVLSPPAKIRRSLFDAPIEAPAVIEVASRISESIDPNNPSDLPETLLDDIYNLLYNEQSAPTMWSIPEAEVPQGEEMATTGDINYSESPANKRTEGEQEVLEDLPLEEFLSRVHGHEETKGIRYHASDPWCVRESWELIGALGSFPSKFLAFHKFPTQLQHIMGKSVLILGAGLSSPPLSKYLVDHGIQVTIANRTLASAEKLASERPGIKAIQLDIETEQGIQLLDQIAPQFDAVVSMLPYLFHVKAAELALRHKVHFFTTSYVSEDMKKLDKPAQEAGVIVVNECGVDPGTDHMSAMKLIHEVERDGGVIKSFTSYCGGLPAPKDNNNPFGYKVSWAPRGVLLASRNPATFLRDGKVTTIPGGDLFDNFHVEEVDGVGQLETYPNRNSEQYIDIYGIKQTRTLVRGTYRYPGWCQSIKKLSDIGYLSVDTTSFSGLTLGQLTANLIKSSAKDSAQLKKDVAQHVKLEENSRTIQNIEWMGLFDFGREVPQTVNTTLDVLNTLAKEKWVYAAGEVDMLVLKHTFEVEYPDRVDTVTSTMVDYGIPNGETSMSRTVSLPVAIAIRLVFEGKIALKGLQIPIIPEFYVPILAELETYGIKFVEKVVKSVPKNKL</sequence>
<dbReference type="OrthoDB" id="10059875at2759"/>
<accession>A0A2P6NSY9</accession>
<dbReference type="GO" id="GO:0004753">
    <property type="term" value="F:saccharopine dehydrogenase activity"/>
    <property type="evidence" value="ECO:0007669"/>
    <property type="project" value="TreeGrafter"/>
</dbReference>
<evidence type="ECO:0000313" key="6">
    <source>
        <dbReference type="Proteomes" id="UP000241769"/>
    </source>
</evidence>
<dbReference type="Proteomes" id="UP000241769">
    <property type="component" value="Unassembled WGS sequence"/>
</dbReference>
<dbReference type="PANTHER" id="PTHR11133">
    <property type="entry name" value="SACCHAROPINE DEHYDROGENASE"/>
    <property type="match status" value="1"/>
</dbReference>
<dbReference type="SUPFAM" id="SSF51735">
    <property type="entry name" value="NAD(P)-binding Rossmann-fold domains"/>
    <property type="match status" value="1"/>
</dbReference>
<dbReference type="PANTHER" id="PTHR11133:SF22">
    <property type="entry name" value="ALPHA-AMINOADIPIC SEMIALDEHYDE SYNTHASE, MITOCHONDRIAL"/>
    <property type="match status" value="1"/>
</dbReference>
<dbReference type="GO" id="GO:0005737">
    <property type="term" value="C:cytoplasm"/>
    <property type="evidence" value="ECO:0007669"/>
    <property type="project" value="TreeGrafter"/>
</dbReference>
<proteinExistence type="predicted"/>
<dbReference type="GO" id="GO:0019878">
    <property type="term" value="P:lysine biosynthetic process via aminoadipic acid"/>
    <property type="evidence" value="ECO:0007669"/>
    <property type="project" value="TreeGrafter"/>
</dbReference>